<sequence>MSCLLSMFVDLYINFLENSRTQENKLKIPSQYKLTNSTSNWDLAVDCVRYLVFNGGLYQARGLITNLSNDLRENFHLEAYDSLLVMVNFVLFPLPFPLKCYEDCCLTSTILVEIVDEMSVDLELLNDVFSPLLKYDKFVRDLLQISNEVYGSGARNIKDDLRTYICRSDYFIHIDNLTKNKTQENEFCKTCLYDKCLCEFSRKNDTKGIVSIIKLFSDGHVAYKLVEINLGACSLSNYSRKLYKVHDKLLRTYLIDLHDLDDKQAKRLLLEKEKLHLYNNPDTCFTYPIYESHRMYLDRYNPIFGKNRVCGVLIPDINFFNFYDTYFISNDMFDKYGVHVKTATQPVLIEWMKSKTFLLVSDWEYNTDGTVKLLKYADYTSKLHPGRLVIIMGSQPDLNRLNKLECFEVSTVYSRDYYDSSEMVTDDSVFLRKFLEFSDAVKIPNTLAQLVNTKRAQMYFTKPENIERLVSSYNKRVKGIKRNNGMMDLVKQTTILQVDPSLESSSNIVKDAIQNPSEYILKPNREIGKGILFNVEISERLRAGLNNKEELCQYVLMKKIKPPSQPALFVKNLKNGSFEVKGHNSLTELGVYHYAIYDGDECIANEQNGYLARTKPEFATGGGLGSGHGFVGTLLLY</sequence>
<feature type="domain" description="Glutathione synthase substrate-binding" evidence="12">
    <location>
        <begin position="320"/>
        <end position="451"/>
    </location>
</feature>
<feature type="binding site" evidence="10">
    <location>
        <position position="454"/>
    </location>
    <ligand>
        <name>ATP</name>
        <dbReference type="ChEBI" id="CHEBI:30616"/>
    </ligand>
</feature>
<dbReference type="PIRSF" id="PIRSF001558">
    <property type="entry name" value="GSHase"/>
    <property type="match status" value="1"/>
</dbReference>
<dbReference type="InterPro" id="IPR014709">
    <property type="entry name" value="Glutathione_synthase_C_euk"/>
</dbReference>
<dbReference type="SUPFAM" id="SSF52440">
    <property type="entry name" value="PreATP-grasp domain"/>
    <property type="match status" value="1"/>
</dbReference>
<dbReference type="VEuPathDB" id="PiroplasmaDB:TpMuguga_01g00265"/>
<evidence type="ECO:0000256" key="2">
    <source>
        <dbReference type="ARBA" id="ARBA00010385"/>
    </source>
</evidence>
<feature type="binding site" evidence="11">
    <location>
        <position position="526"/>
    </location>
    <ligand>
        <name>Mg(2+)</name>
        <dbReference type="ChEBI" id="CHEBI:18420"/>
    </ligand>
</feature>
<dbReference type="InParanoid" id="Q4N949"/>
<reference evidence="13 14" key="1">
    <citation type="journal article" date="2005" name="Science">
        <title>Genome sequence of Theileria parva, a bovine pathogen that transforms lymphocytes.</title>
        <authorList>
            <person name="Gardner M.J."/>
            <person name="Bishop R."/>
            <person name="Shah T."/>
            <person name="de Villiers E.P."/>
            <person name="Carlton J.M."/>
            <person name="Hall N."/>
            <person name="Ren Q."/>
            <person name="Paulsen I.T."/>
            <person name="Pain A."/>
            <person name="Berriman M."/>
            <person name="Wilson R.J.M."/>
            <person name="Sato S."/>
            <person name="Ralph S.A."/>
            <person name="Mann D.J."/>
            <person name="Xiong Z."/>
            <person name="Shallom S.J."/>
            <person name="Weidman J."/>
            <person name="Jiang L."/>
            <person name="Lynn J."/>
            <person name="Weaver B."/>
            <person name="Shoaibi A."/>
            <person name="Domingo A.R."/>
            <person name="Wasawo D."/>
            <person name="Crabtree J."/>
            <person name="Wortman J.R."/>
            <person name="Haas B."/>
            <person name="Angiuoli S.V."/>
            <person name="Creasy T.H."/>
            <person name="Lu C."/>
            <person name="Suh B."/>
            <person name="Silva J.C."/>
            <person name="Utterback T.R."/>
            <person name="Feldblyum T.V."/>
            <person name="Pertea M."/>
            <person name="Allen J."/>
            <person name="Nierman W.C."/>
            <person name="Taracha E.L.N."/>
            <person name="Salzberg S.L."/>
            <person name="White O.R."/>
            <person name="Fitzhugh H.A."/>
            <person name="Morzaria S."/>
            <person name="Venter J.C."/>
            <person name="Fraser C.M."/>
            <person name="Nene V."/>
        </authorList>
    </citation>
    <scope>NUCLEOTIDE SEQUENCE [LARGE SCALE GENOMIC DNA]</scope>
    <source>
        <strain evidence="13 14">Muguga</strain>
    </source>
</reference>
<evidence type="ECO:0000256" key="3">
    <source>
        <dbReference type="ARBA" id="ARBA00022598"/>
    </source>
</evidence>
<keyword evidence="3 9" id="KW-0436">Ligase</keyword>
<evidence type="ECO:0000256" key="7">
    <source>
        <dbReference type="ARBA" id="ARBA00022840"/>
    </source>
</evidence>
<evidence type="ECO:0000256" key="8">
    <source>
        <dbReference type="ARBA" id="ARBA00022842"/>
    </source>
</evidence>
<comment type="similarity">
    <text evidence="2 9">Belongs to the eukaryotic GSH synthase family.</text>
</comment>
<proteinExistence type="inferred from homology"/>
<gene>
    <name evidence="13" type="ordered locus">TP01_0265</name>
</gene>
<evidence type="ECO:0000256" key="6">
    <source>
        <dbReference type="ARBA" id="ARBA00022741"/>
    </source>
</evidence>
<dbReference type="InterPro" id="IPR014042">
    <property type="entry name" value="Glutathione_synthase_a-hlx"/>
</dbReference>
<dbReference type="GO" id="GO:0005829">
    <property type="term" value="C:cytosol"/>
    <property type="evidence" value="ECO:0007669"/>
    <property type="project" value="TreeGrafter"/>
</dbReference>
<dbReference type="GO" id="GO:0005524">
    <property type="term" value="F:ATP binding"/>
    <property type="evidence" value="ECO:0007669"/>
    <property type="project" value="UniProtKB-UniRule"/>
</dbReference>
<dbReference type="FunCoup" id="Q4N949">
    <property type="interactions" value="259"/>
</dbReference>
<dbReference type="KEGG" id="tpv:TP01_0265"/>
<keyword evidence="14" id="KW-1185">Reference proteome</keyword>
<keyword evidence="4 9" id="KW-0317">Glutathione biosynthesis</keyword>
<feature type="binding site" evidence="10">
    <location>
        <position position="613"/>
    </location>
    <ligand>
        <name>substrate</name>
    </ligand>
</feature>
<keyword evidence="6 9" id="KW-0547">Nucleotide-binding</keyword>
<dbReference type="GO" id="GO:0043295">
    <property type="term" value="F:glutathione binding"/>
    <property type="evidence" value="ECO:0007669"/>
    <property type="project" value="UniProtKB-UniRule"/>
</dbReference>
<dbReference type="SUPFAM" id="SSF56059">
    <property type="entry name" value="Glutathione synthetase ATP-binding domain-like"/>
    <property type="match status" value="1"/>
</dbReference>
<dbReference type="InterPro" id="IPR016185">
    <property type="entry name" value="PreATP-grasp_dom_sf"/>
</dbReference>
<dbReference type="Gene3D" id="3.40.50.1760">
    <property type="entry name" value="Glutathione synthase, substrate-binding domain superfamily, eukaryotic"/>
    <property type="match status" value="1"/>
</dbReference>
<comment type="caution">
    <text evidence="13">The sequence shown here is derived from an EMBL/GenBank/DDBJ whole genome shotgun (WGS) entry which is preliminary data.</text>
</comment>
<dbReference type="AlphaFoldDB" id="Q4N949"/>
<dbReference type="Gene3D" id="1.10.1080.10">
    <property type="entry name" value="Glutathione Synthetase, Chain A, domain 3"/>
    <property type="match status" value="1"/>
</dbReference>
<dbReference type="EMBL" id="AAGK01000001">
    <property type="protein sequence ID" value="EAN33509.1"/>
    <property type="molecule type" value="Genomic_DNA"/>
</dbReference>
<keyword evidence="7 9" id="KW-0067">ATP-binding</keyword>
<comment type="pathway">
    <text evidence="1 9">Sulfur metabolism; glutathione biosynthesis; glutathione from L-cysteine and L-glutamate: step 2/2.</text>
</comment>
<dbReference type="PANTHER" id="PTHR11130">
    <property type="entry name" value="GLUTATHIONE SYNTHETASE"/>
    <property type="match status" value="1"/>
</dbReference>
<evidence type="ECO:0000256" key="10">
    <source>
        <dbReference type="PIRSR" id="PIRSR001558-1"/>
    </source>
</evidence>
<dbReference type="InterPro" id="IPR005615">
    <property type="entry name" value="Glutathione_synthase"/>
</dbReference>
<dbReference type="eggNOG" id="KOG0021">
    <property type="taxonomic scope" value="Eukaryota"/>
</dbReference>
<dbReference type="InterPro" id="IPR014049">
    <property type="entry name" value="Glutathione_synthase_N_euk"/>
</dbReference>
<comment type="catalytic activity">
    <reaction evidence="9">
        <text>gamma-L-glutamyl-L-cysteine + glycine + ATP = glutathione + ADP + phosphate + H(+)</text>
        <dbReference type="Rhea" id="RHEA:13557"/>
        <dbReference type="ChEBI" id="CHEBI:15378"/>
        <dbReference type="ChEBI" id="CHEBI:30616"/>
        <dbReference type="ChEBI" id="CHEBI:43474"/>
        <dbReference type="ChEBI" id="CHEBI:57305"/>
        <dbReference type="ChEBI" id="CHEBI:57925"/>
        <dbReference type="ChEBI" id="CHEBI:58173"/>
        <dbReference type="ChEBI" id="CHEBI:456216"/>
        <dbReference type="EC" id="6.3.2.3"/>
    </reaction>
</comment>
<feature type="binding site" evidence="10">
    <location>
        <begin position="557"/>
        <end position="560"/>
    </location>
    <ligand>
        <name>ATP</name>
        <dbReference type="ChEBI" id="CHEBI:30616"/>
    </ligand>
</feature>
<dbReference type="Pfam" id="PF03917">
    <property type="entry name" value="GSH_synth_ATP"/>
    <property type="match status" value="2"/>
</dbReference>
<dbReference type="GO" id="GO:0004363">
    <property type="term" value="F:glutathione synthase activity"/>
    <property type="evidence" value="ECO:0007669"/>
    <property type="project" value="UniProtKB-UniRule"/>
</dbReference>
<evidence type="ECO:0000256" key="5">
    <source>
        <dbReference type="ARBA" id="ARBA00022723"/>
    </source>
</evidence>
<dbReference type="OMA" id="CTINDTE"/>
<accession>Q4N949</accession>
<dbReference type="Gene3D" id="3.30.470.20">
    <property type="entry name" value="ATP-grasp fold, B domain"/>
    <property type="match status" value="1"/>
</dbReference>
<dbReference type="Proteomes" id="UP000001949">
    <property type="component" value="Unassembled WGS sequence"/>
</dbReference>
<evidence type="ECO:0000313" key="13">
    <source>
        <dbReference type="EMBL" id="EAN33509.1"/>
    </source>
</evidence>
<dbReference type="EC" id="6.3.2.3" evidence="9"/>
<dbReference type="PANTHER" id="PTHR11130:SF0">
    <property type="entry name" value="GLUTATHIONE SYNTHETASE"/>
    <property type="match status" value="1"/>
</dbReference>
<dbReference type="InterPro" id="IPR004887">
    <property type="entry name" value="GSH_synth_subst-bd"/>
</dbReference>
<dbReference type="UniPathway" id="UPA00142">
    <property type="reaction ID" value="UER00210"/>
</dbReference>
<keyword evidence="8 9" id="KW-0460">Magnesium</keyword>
<dbReference type="STRING" id="5875.Q4N949"/>
<evidence type="ECO:0000256" key="4">
    <source>
        <dbReference type="ARBA" id="ARBA00022684"/>
    </source>
</evidence>
<evidence type="ECO:0000313" key="14">
    <source>
        <dbReference type="Proteomes" id="UP000001949"/>
    </source>
</evidence>
<dbReference type="InterPro" id="IPR037013">
    <property type="entry name" value="GSH-S_sub-bd_sf"/>
</dbReference>
<organism evidence="13 14">
    <name type="scientific">Theileria parva</name>
    <name type="common">East coast fever infection agent</name>
    <dbReference type="NCBI Taxonomy" id="5875"/>
    <lineage>
        <taxon>Eukaryota</taxon>
        <taxon>Sar</taxon>
        <taxon>Alveolata</taxon>
        <taxon>Apicomplexa</taxon>
        <taxon>Aconoidasida</taxon>
        <taxon>Piroplasmida</taxon>
        <taxon>Theileriidae</taxon>
        <taxon>Theileria</taxon>
    </lineage>
</organism>
<protein>
    <recommendedName>
        <fullName evidence="9">Glutathione synthetase</fullName>
        <shortName evidence="9">GSH-S</shortName>
        <ecNumber evidence="9">6.3.2.3</ecNumber>
    </recommendedName>
</protein>
<feature type="binding site" evidence="10">
    <location>
        <position position="615"/>
    </location>
    <ligand>
        <name>ATP</name>
        <dbReference type="ChEBI" id="CHEBI:30616"/>
    </ligand>
</feature>
<feature type="binding site" evidence="10">
    <location>
        <position position="588"/>
    </location>
    <ligand>
        <name>ATP</name>
        <dbReference type="ChEBI" id="CHEBI:30616"/>
    </ligand>
</feature>
<evidence type="ECO:0000256" key="1">
    <source>
        <dbReference type="ARBA" id="ARBA00004965"/>
    </source>
</evidence>
<evidence type="ECO:0000256" key="11">
    <source>
        <dbReference type="PIRSR" id="PIRSR001558-2"/>
    </source>
</evidence>
<dbReference type="GO" id="GO:0000287">
    <property type="term" value="F:magnesium ion binding"/>
    <property type="evidence" value="ECO:0007669"/>
    <property type="project" value="UniProtKB-UniRule"/>
</dbReference>
<dbReference type="Pfam" id="PF03199">
    <property type="entry name" value="GSH_synthase"/>
    <property type="match status" value="1"/>
</dbReference>
<keyword evidence="5 9" id="KW-0479">Metal-binding</keyword>
<name>Q4N949_THEPA</name>
<dbReference type="Gene3D" id="3.30.1490.50">
    <property type="match status" value="1"/>
</dbReference>
<comment type="cofactor">
    <cofactor evidence="9 11">
        <name>Mg(2+)</name>
        <dbReference type="ChEBI" id="CHEBI:18420"/>
    </cofactor>
    <text evidence="9 11">Binds 1 Mg(2+) ion per subunit.</text>
</comment>
<evidence type="ECO:0000259" key="12">
    <source>
        <dbReference type="Pfam" id="PF03199"/>
    </source>
</evidence>
<dbReference type="Gene3D" id="3.30.1490.80">
    <property type="match status" value="1"/>
</dbReference>
<evidence type="ECO:0000256" key="9">
    <source>
        <dbReference type="PIRNR" id="PIRNR001558"/>
    </source>
</evidence>